<dbReference type="Gene3D" id="1.10.8.500">
    <property type="entry name" value="HAMP domain in histidine kinase"/>
    <property type="match status" value="1"/>
</dbReference>
<dbReference type="Gene3D" id="1.10.287.130">
    <property type="match status" value="1"/>
</dbReference>
<dbReference type="AlphaFoldDB" id="A0A5B8SXH7"/>
<comment type="catalytic activity">
    <reaction evidence="1">
        <text>ATP + protein L-histidine = ADP + protein N-phospho-L-histidine.</text>
        <dbReference type="EC" id="2.7.13.3"/>
    </reaction>
</comment>
<protein>
    <recommendedName>
        <fullName evidence="3">histidine kinase</fullName>
        <ecNumber evidence="3">2.7.13.3</ecNumber>
    </recommendedName>
</protein>
<keyword evidence="10" id="KW-0472">Membrane</keyword>
<dbReference type="GO" id="GO:0005886">
    <property type="term" value="C:plasma membrane"/>
    <property type="evidence" value="ECO:0007669"/>
    <property type="project" value="UniProtKB-SubCell"/>
</dbReference>
<proteinExistence type="predicted"/>
<keyword evidence="9" id="KW-0067">ATP-binding</keyword>
<evidence type="ECO:0000259" key="11">
    <source>
        <dbReference type="PROSITE" id="PS50109"/>
    </source>
</evidence>
<evidence type="ECO:0000256" key="8">
    <source>
        <dbReference type="ARBA" id="ARBA00022777"/>
    </source>
</evidence>
<dbReference type="PANTHER" id="PTHR44936">
    <property type="entry name" value="SENSOR PROTEIN CREC"/>
    <property type="match status" value="1"/>
</dbReference>
<dbReference type="EMBL" id="CP042382">
    <property type="protein sequence ID" value="QEA40774.1"/>
    <property type="molecule type" value="Genomic_DNA"/>
</dbReference>
<dbReference type="Pfam" id="PF02518">
    <property type="entry name" value="HATPase_c"/>
    <property type="match status" value="1"/>
</dbReference>
<comment type="subcellular location">
    <subcellularLocation>
        <location evidence="2">Cell membrane</location>
        <topology evidence="2">Multi-pass membrane protein</topology>
    </subcellularLocation>
</comment>
<evidence type="ECO:0000313" key="13">
    <source>
        <dbReference type="EMBL" id="QEA40774.1"/>
    </source>
</evidence>
<dbReference type="InterPro" id="IPR036890">
    <property type="entry name" value="HATPase_C_sf"/>
</dbReference>
<dbReference type="SMART" id="SM00388">
    <property type="entry name" value="HisKA"/>
    <property type="match status" value="1"/>
</dbReference>
<dbReference type="KEGG" id="paur:FGL86_01330"/>
<name>A0A5B8SXH7_9GAMM</name>
<dbReference type="GO" id="GO:0005524">
    <property type="term" value="F:ATP binding"/>
    <property type="evidence" value="ECO:0007669"/>
    <property type="project" value="UniProtKB-KW"/>
</dbReference>
<dbReference type="GO" id="GO:0000155">
    <property type="term" value="F:phosphorelay sensor kinase activity"/>
    <property type="evidence" value="ECO:0007669"/>
    <property type="project" value="InterPro"/>
</dbReference>
<dbReference type="InterPro" id="IPR003660">
    <property type="entry name" value="HAMP_dom"/>
</dbReference>
<dbReference type="SUPFAM" id="SSF158472">
    <property type="entry name" value="HAMP domain-like"/>
    <property type="match status" value="1"/>
</dbReference>
<dbReference type="Proteomes" id="UP000321272">
    <property type="component" value="Chromosome"/>
</dbReference>
<keyword evidence="6" id="KW-0808">Transferase</keyword>
<evidence type="ECO:0000259" key="12">
    <source>
        <dbReference type="PROSITE" id="PS50885"/>
    </source>
</evidence>
<evidence type="ECO:0000256" key="6">
    <source>
        <dbReference type="ARBA" id="ARBA00022679"/>
    </source>
</evidence>
<evidence type="ECO:0000256" key="2">
    <source>
        <dbReference type="ARBA" id="ARBA00004651"/>
    </source>
</evidence>
<evidence type="ECO:0000256" key="7">
    <source>
        <dbReference type="ARBA" id="ARBA00022741"/>
    </source>
</evidence>
<dbReference type="PANTHER" id="PTHR44936:SF10">
    <property type="entry name" value="SENSOR PROTEIN RSTB"/>
    <property type="match status" value="1"/>
</dbReference>
<dbReference type="PRINTS" id="PR00344">
    <property type="entry name" value="BCTRLSENSOR"/>
</dbReference>
<dbReference type="InterPro" id="IPR036097">
    <property type="entry name" value="HisK_dim/P_sf"/>
</dbReference>
<keyword evidence="10" id="KW-1133">Transmembrane helix</keyword>
<evidence type="ECO:0000256" key="9">
    <source>
        <dbReference type="ARBA" id="ARBA00022840"/>
    </source>
</evidence>
<keyword evidence="5" id="KW-0597">Phosphoprotein</keyword>
<evidence type="ECO:0000256" key="4">
    <source>
        <dbReference type="ARBA" id="ARBA00022475"/>
    </source>
</evidence>
<keyword evidence="10" id="KW-0812">Transmembrane</keyword>
<feature type="transmembrane region" description="Helical" evidence="10">
    <location>
        <begin position="12"/>
        <end position="35"/>
    </location>
</feature>
<dbReference type="InterPro" id="IPR003661">
    <property type="entry name" value="HisK_dim/P_dom"/>
</dbReference>
<dbReference type="PROSITE" id="PS50109">
    <property type="entry name" value="HIS_KIN"/>
    <property type="match status" value="1"/>
</dbReference>
<feature type="domain" description="HAMP" evidence="12">
    <location>
        <begin position="259"/>
        <end position="311"/>
    </location>
</feature>
<dbReference type="InterPro" id="IPR050980">
    <property type="entry name" value="2C_sensor_his_kinase"/>
</dbReference>
<dbReference type="InterPro" id="IPR003594">
    <property type="entry name" value="HATPase_dom"/>
</dbReference>
<dbReference type="InterPro" id="IPR004358">
    <property type="entry name" value="Sig_transdc_His_kin-like_C"/>
</dbReference>
<evidence type="ECO:0000256" key="5">
    <source>
        <dbReference type="ARBA" id="ARBA00022553"/>
    </source>
</evidence>
<feature type="domain" description="Histidine kinase" evidence="11">
    <location>
        <begin position="319"/>
        <end position="534"/>
    </location>
</feature>
<dbReference type="InterPro" id="IPR005467">
    <property type="entry name" value="His_kinase_dom"/>
</dbReference>
<evidence type="ECO:0000256" key="1">
    <source>
        <dbReference type="ARBA" id="ARBA00000085"/>
    </source>
</evidence>
<evidence type="ECO:0000256" key="3">
    <source>
        <dbReference type="ARBA" id="ARBA00012438"/>
    </source>
</evidence>
<dbReference type="PROSITE" id="PS50885">
    <property type="entry name" value="HAMP"/>
    <property type="match status" value="1"/>
</dbReference>
<dbReference type="EC" id="2.7.13.3" evidence="3"/>
<accession>A0A5B8SXH7</accession>
<keyword evidence="4" id="KW-1003">Cell membrane</keyword>
<evidence type="ECO:0000313" key="14">
    <source>
        <dbReference type="Proteomes" id="UP000321272"/>
    </source>
</evidence>
<sequence>MPRPLAESTFLRVYVMLALALVLTFGLALVAFTLIDKVRREHYRELLAEAPMTLLTAELGVLPQESRQAWLDEQSRALGIQLELYEWGTYSLSYFERARLEAGRTLAYQEESQRWILYRRLPGEQWLLKAELTSMSERQLTGLAQNLGQWLSAVEGEQRRERLERLKNAAFTATLSEQVPEGLDPERVTRMQDSEVVVRLLPQRWAMSLFLRLPTPEGGIEWVQVGPLKPFEPMSLTLSLTLLVIMLAVLAGIIYMIVRGLEARVARLELAATRIAGGHLDTRVKVDSSDFLGRLGMAFNGMAAQVQALLQSQQDMIRGVSHELRTPVARIRFAVQMVEDMIDSPPVRRQLKGIDGDIEELDTLIDEILTYARLGGGQVQGMDLKSEEVDCRALAVRVIETLAPLHGRLSLELAPGPEIEVVAEPRYLQRALQNLVANACRHADSRVMISIKHSLRTVQLAVEDDGPGVPENDRLKVFKPFSRLDDSRTRRSGGYGLGLSIVQKIMHWHRGSVVIDDSPTLGGARFTLQLPQAALPATPAEETDFTPTRLV</sequence>
<keyword evidence="7" id="KW-0547">Nucleotide-binding</keyword>
<gene>
    <name evidence="13" type="ORF">FGL86_01330</name>
</gene>
<dbReference type="Pfam" id="PF00512">
    <property type="entry name" value="HisKA"/>
    <property type="match status" value="1"/>
</dbReference>
<dbReference type="SMART" id="SM00387">
    <property type="entry name" value="HATPase_c"/>
    <property type="match status" value="1"/>
</dbReference>
<keyword evidence="14" id="KW-1185">Reference proteome</keyword>
<evidence type="ECO:0000256" key="10">
    <source>
        <dbReference type="SAM" id="Phobius"/>
    </source>
</evidence>
<dbReference type="Gene3D" id="3.30.565.10">
    <property type="entry name" value="Histidine kinase-like ATPase, C-terminal domain"/>
    <property type="match status" value="1"/>
</dbReference>
<dbReference type="SUPFAM" id="SSF47384">
    <property type="entry name" value="Homodimeric domain of signal transducing histidine kinase"/>
    <property type="match status" value="1"/>
</dbReference>
<dbReference type="SMART" id="SM00304">
    <property type="entry name" value="HAMP"/>
    <property type="match status" value="1"/>
</dbReference>
<keyword evidence="8" id="KW-0418">Kinase</keyword>
<reference evidence="13 14" key="1">
    <citation type="submission" date="2019-06" db="EMBL/GenBank/DDBJ databases">
        <title>Genome analyses of bacteria isolated from kimchi.</title>
        <authorList>
            <person name="Lee S."/>
            <person name="Ahn S."/>
            <person name="Roh S."/>
        </authorList>
    </citation>
    <scope>NUCLEOTIDE SEQUENCE [LARGE SCALE GENOMIC DNA]</scope>
    <source>
        <strain evidence="13 14">CBA4606</strain>
    </source>
</reference>
<dbReference type="CDD" id="cd00082">
    <property type="entry name" value="HisKA"/>
    <property type="match status" value="1"/>
</dbReference>
<dbReference type="Pfam" id="PF00672">
    <property type="entry name" value="HAMP"/>
    <property type="match status" value="1"/>
</dbReference>
<feature type="transmembrane region" description="Helical" evidence="10">
    <location>
        <begin position="236"/>
        <end position="258"/>
    </location>
</feature>
<dbReference type="SUPFAM" id="SSF55874">
    <property type="entry name" value="ATPase domain of HSP90 chaperone/DNA topoisomerase II/histidine kinase"/>
    <property type="match status" value="1"/>
</dbReference>
<organism evidence="13 14">
    <name type="scientific">Pistricoccus aurantiacus</name>
    <dbReference type="NCBI Taxonomy" id="1883414"/>
    <lineage>
        <taxon>Bacteria</taxon>
        <taxon>Pseudomonadati</taxon>
        <taxon>Pseudomonadota</taxon>
        <taxon>Gammaproteobacteria</taxon>
        <taxon>Oceanospirillales</taxon>
        <taxon>Halomonadaceae</taxon>
        <taxon>Pistricoccus</taxon>
    </lineage>
</organism>
<dbReference type="OrthoDB" id="9804645at2"/>
<dbReference type="CDD" id="cd06225">
    <property type="entry name" value="HAMP"/>
    <property type="match status" value="1"/>
</dbReference>